<reference evidence="8 9" key="1">
    <citation type="submission" date="2018-06" db="EMBL/GenBank/DDBJ databases">
        <title>Genome Sequence of the Brown Rot Fungal Pathogen Monilinia fructigena.</title>
        <authorList>
            <person name="Landi L."/>
            <person name="De Miccolis Angelini R.M."/>
            <person name="Pollastro S."/>
            <person name="Abate D."/>
            <person name="Faretra F."/>
            <person name="Romanazzi G."/>
        </authorList>
    </citation>
    <scope>NUCLEOTIDE SEQUENCE [LARGE SCALE GENOMIC DNA]</scope>
    <source>
        <strain evidence="8 9">Mfrg269</strain>
    </source>
</reference>
<comment type="catalytic activity">
    <reaction evidence="4">
        <text>a 5'-end (N(7)-methyl 5'-triphosphoguanosine)-ribonucleoside in snoRNA + S-adenosyl-L-methionine = a 5'-end (N(2),N(7)-dimethyl 5'-triphosphoguanosine)-ribonucleoside in snoRNA + S-adenosyl-L-homocysteine + H(+)</text>
        <dbReference type="Rhea" id="RHEA:78475"/>
        <dbReference type="Rhea" id="RHEA-COMP:19086"/>
        <dbReference type="Rhea" id="RHEA-COMP:19088"/>
        <dbReference type="ChEBI" id="CHEBI:15378"/>
        <dbReference type="ChEBI" id="CHEBI:57856"/>
        <dbReference type="ChEBI" id="CHEBI:59789"/>
        <dbReference type="ChEBI" id="CHEBI:156461"/>
        <dbReference type="ChEBI" id="CHEBI:172880"/>
    </reaction>
    <physiologicalReaction direction="left-to-right" evidence="4">
        <dbReference type="Rhea" id="RHEA:78476"/>
    </physiologicalReaction>
</comment>
<comment type="catalytic activity">
    <reaction evidence="3">
        <text>a 5'-end (N(2),N(7)-dimethyl 5'-triphosphoguanosine)-ribonucleoside in snoRNA + S-adenosyl-L-methionine = a 5'-end (N(2),N(2),N(7)-trimethyl 5'-triphosphoguanosine)-ribonucleoside in snoRNA + S-adenosyl-L-homocysteine + H(+)</text>
        <dbReference type="Rhea" id="RHEA:78507"/>
        <dbReference type="Rhea" id="RHEA-COMP:19088"/>
        <dbReference type="Rhea" id="RHEA-COMP:19090"/>
        <dbReference type="ChEBI" id="CHEBI:15378"/>
        <dbReference type="ChEBI" id="CHEBI:57856"/>
        <dbReference type="ChEBI" id="CHEBI:59789"/>
        <dbReference type="ChEBI" id="CHEBI:167623"/>
        <dbReference type="ChEBI" id="CHEBI:172880"/>
    </reaction>
    <physiologicalReaction direction="left-to-right" evidence="3">
        <dbReference type="Rhea" id="RHEA:78508"/>
    </physiologicalReaction>
</comment>
<evidence type="ECO:0000256" key="6">
    <source>
        <dbReference type="ARBA" id="ARBA00049075"/>
    </source>
</evidence>
<dbReference type="Gene3D" id="3.40.50.150">
    <property type="entry name" value="Vaccinia Virus protein VP39"/>
    <property type="match status" value="2"/>
</dbReference>
<dbReference type="EMBL" id="QKRW01000020">
    <property type="protein sequence ID" value="RAL63144.1"/>
    <property type="molecule type" value="Genomic_DNA"/>
</dbReference>
<dbReference type="GO" id="GO:0005634">
    <property type="term" value="C:nucleus"/>
    <property type="evidence" value="ECO:0007669"/>
    <property type="project" value="TreeGrafter"/>
</dbReference>
<name>A0A395ITG0_9HELO</name>
<dbReference type="PANTHER" id="PTHR14741:SF32">
    <property type="entry name" value="TRIMETHYLGUANOSINE SYNTHASE"/>
    <property type="match status" value="1"/>
</dbReference>
<keyword evidence="9" id="KW-1185">Reference proteome</keyword>
<evidence type="ECO:0000313" key="8">
    <source>
        <dbReference type="EMBL" id="RAL63144.1"/>
    </source>
</evidence>
<accession>A0A395ITG0</accession>
<evidence type="ECO:0000256" key="7">
    <source>
        <dbReference type="ARBA" id="ARBA00049790"/>
    </source>
</evidence>
<dbReference type="AlphaFoldDB" id="A0A395ITG0"/>
<evidence type="ECO:0000256" key="3">
    <source>
        <dbReference type="ARBA" id="ARBA00047418"/>
    </source>
</evidence>
<comment type="similarity">
    <text evidence="2">Belongs to the methyltransferase superfamily. Trimethylguanosine synthase family.</text>
</comment>
<organism evidence="8 9">
    <name type="scientific">Monilinia fructigena</name>
    <dbReference type="NCBI Taxonomy" id="38457"/>
    <lineage>
        <taxon>Eukaryota</taxon>
        <taxon>Fungi</taxon>
        <taxon>Dikarya</taxon>
        <taxon>Ascomycota</taxon>
        <taxon>Pezizomycotina</taxon>
        <taxon>Leotiomycetes</taxon>
        <taxon>Helotiales</taxon>
        <taxon>Sclerotiniaceae</taxon>
        <taxon>Monilinia</taxon>
    </lineage>
</organism>
<evidence type="ECO:0000313" key="9">
    <source>
        <dbReference type="Proteomes" id="UP000249056"/>
    </source>
</evidence>
<dbReference type="InterPro" id="IPR019012">
    <property type="entry name" value="RNA_cap_Gua-N2-MeTrfase"/>
</dbReference>
<dbReference type="PANTHER" id="PTHR14741">
    <property type="entry name" value="S-ADENOSYLMETHIONINE-DEPENDENT METHYLTRANSFERASE RELATED"/>
    <property type="match status" value="1"/>
</dbReference>
<comment type="catalytic activity">
    <reaction evidence="6">
        <text>a 5'-end (N(7)-methyl 5'-triphosphoguanosine)-ribonucleoside in snRNA + S-adenosyl-L-methionine = a 5'-end (N(2),N(7)-dimethyl 5'-triphosphoguanosine)-ribonucleoside in snRNA + S-adenosyl-L-homocysteine + H(+)</text>
        <dbReference type="Rhea" id="RHEA:78471"/>
        <dbReference type="Rhea" id="RHEA-COMP:19085"/>
        <dbReference type="Rhea" id="RHEA-COMP:19087"/>
        <dbReference type="ChEBI" id="CHEBI:15378"/>
        <dbReference type="ChEBI" id="CHEBI:57856"/>
        <dbReference type="ChEBI" id="CHEBI:59789"/>
        <dbReference type="ChEBI" id="CHEBI:156461"/>
        <dbReference type="ChEBI" id="CHEBI:172880"/>
    </reaction>
    <physiologicalReaction direction="left-to-right" evidence="6">
        <dbReference type="Rhea" id="RHEA:78472"/>
    </physiologicalReaction>
</comment>
<dbReference type="OrthoDB" id="194443at2759"/>
<gene>
    <name evidence="8" type="ORF">DID88_004226</name>
</gene>
<evidence type="ECO:0000256" key="4">
    <source>
        <dbReference type="ARBA" id="ARBA00048740"/>
    </source>
</evidence>
<comment type="caution">
    <text evidence="8">The sequence shown here is derived from an EMBL/GenBank/DDBJ whole genome shotgun (WGS) entry which is preliminary data.</text>
</comment>
<comment type="catalytic activity">
    <reaction evidence="5">
        <text>a 5'-end (N(2),N(7)-dimethyl 5'-triphosphoguanosine)-ribonucleoside in snRNA + S-adenosyl-L-methionine = a 5'-end (N(2),N(2),N(7)-trimethyl 5'-triphosphoguanosine)-ribonucleoside in snRNA + S-adenosyl-L-homocysteine + H(+)</text>
        <dbReference type="Rhea" id="RHEA:78479"/>
        <dbReference type="Rhea" id="RHEA-COMP:19087"/>
        <dbReference type="Rhea" id="RHEA-COMP:19089"/>
        <dbReference type="ChEBI" id="CHEBI:15378"/>
        <dbReference type="ChEBI" id="CHEBI:57856"/>
        <dbReference type="ChEBI" id="CHEBI:59789"/>
        <dbReference type="ChEBI" id="CHEBI:167623"/>
        <dbReference type="ChEBI" id="CHEBI:172880"/>
    </reaction>
    <physiologicalReaction direction="left-to-right" evidence="5">
        <dbReference type="Rhea" id="RHEA:78480"/>
    </physiologicalReaction>
</comment>
<dbReference type="GO" id="GO:0071164">
    <property type="term" value="F:RNA cap trimethylguanosine synthase activity"/>
    <property type="evidence" value="ECO:0007669"/>
    <property type="project" value="TreeGrafter"/>
</dbReference>
<evidence type="ECO:0000256" key="1">
    <source>
        <dbReference type="ARBA" id="ARBA00018517"/>
    </source>
</evidence>
<proteinExistence type="inferred from homology"/>
<evidence type="ECO:0000256" key="2">
    <source>
        <dbReference type="ARBA" id="ARBA00025783"/>
    </source>
</evidence>
<evidence type="ECO:0000256" key="5">
    <source>
        <dbReference type="ARBA" id="ARBA00048763"/>
    </source>
</evidence>
<dbReference type="Proteomes" id="UP000249056">
    <property type="component" value="Unassembled WGS sequence"/>
</dbReference>
<protein>
    <recommendedName>
        <fullName evidence="1">Trimethylguanosine synthase</fullName>
    </recommendedName>
    <alternativeName>
        <fullName evidence="7">Cap-specific guanine-N(2) methyltransferase</fullName>
    </alternativeName>
</protein>
<sequence>MLIYGKSLKFHISELLGYSVNVLFSGFQQDPVNCESCGIRQSNIVLELLGKSPILKLHSTIIRHLPVIRPQKSIKMVVNGSNSHGHLPAVEYEENQDNGEPVQFKLDDKCTHYTSLKEVPWDLHKYWQQRYSMFSLYDYGIYMTDDAWFGVTLSQLLPKLPRTMHPIEKDPSVIACAENNAYIYGITNITWVNGDCFEYLKTHASSIDPSKTVVFASPPWGGPGYTTENIFDLSNMQPYSVQYIHEACKTMDTALYLPRTSDLRQITKLLPEGKKVELMLFESFVADQHRLLGLFMREKSLLHELKKNLHEKCNNFGESTLEQCKIYIMLNSL</sequence>
<dbReference type="Pfam" id="PF09445">
    <property type="entry name" value="Methyltransf_15"/>
    <property type="match status" value="1"/>
</dbReference>
<dbReference type="InterPro" id="IPR029063">
    <property type="entry name" value="SAM-dependent_MTases_sf"/>
</dbReference>
<dbReference type="SUPFAM" id="SSF53335">
    <property type="entry name" value="S-adenosyl-L-methionine-dependent methyltransferases"/>
    <property type="match status" value="1"/>
</dbReference>